<sequence length="252" mass="25819">MDGAPEQVSSNPSTLQVAEFIGSRIVARALRMAVVPGHLTPLPFTLTNIGNGRQAFCLSADYPDGTVEGFAIDGDSDGLYDPAHDRMLPDGCTEELEPGQSVDFLAFFRSRLGTVHTLTLIAHPKGSSGGSIGTGPVSTVVTIEPMAGGGDPTLTKSQSVLDPWGGTIPAHGAVVTYTLVATFPGLTANAAVIDPIPAGTRYLPGSLMLDGTALSDASDGDAGSFDGTGIRVALGDVPAATTHSIQFKVTIQ</sequence>
<reference evidence="1 2" key="1">
    <citation type="submission" date="2020-08" db="EMBL/GenBank/DDBJ databases">
        <title>Functional genomics of gut bacteria from endangered species of beetles.</title>
        <authorList>
            <person name="Carlos-Shanley C."/>
        </authorList>
    </citation>
    <scope>NUCLEOTIDE SEQUENCE [LARGE SCALE GENOMIC DNA]</scope>
    <source>
        <strain evidence="1 2">S00224</strain>
    </source>
</reference>
<comment type="caution">
    <text evidence="1">The sequence shown here is derived from an EMBL/GenBank/DDBJ whole genome shotgun (WGS) entry which is preliminary data.</text>
</comment>
<dbReference type="Proteomes" id="UP000575241">
    <property type="component" value="Unassembled WGS sequence"/>
</dbReference>
<evidence type="ECO:0000313" key="2">
    <source>
        <dbReference type="Proteomes" id="UP000575241"/>
    </source>
</evidence>
<gene>
    <name evidence="1" type="ORF">HNP52_002294</name>
</gene>
<dbReference type="AlphaFoldDB" id="A0A7W7NRG8"/>
<accession>A0A7W7NRG8</accession>
<dbReference type="EMBL" id="JACHLN010000002">
    <property type="protein sequence ID" value="MBB4839225.1"/>
    <property type="molecule type" value="Genomic_DNA"/>
</dbReference>
<organism evidence="1 2">
    <name type="scientific">Sphingomonas kyeonggiensis</name>
    <dbReference type="NCBI Taxonomy" id="1268553"/>
    <lineage>
        <taxon>Bacteria</taxon>
        <taxon>Pseudomonadati</taxon>
        <taxon>Pseudomonadota</taxon>
        <taxon>Alphaproteobacteria</taxon>
        <taxon>Sphingomonadales</taxon>
        <taxon>Sphingomonadaceae</taxon>
        <taxon>Sphingomonas</taxon>
    </lineage>
</organism>
<dbReference type="RefSeq" id="WP_184166945.1">
    <property type="nucleotide sequence ID" value="NZ_JACHLN010000002.1"/>
</dbReference>
<proteinExistence type="predicted"/>
<keyword evidence="2" id="KW-1185">Reference proteome</keyword>
<protein>
    <submittedName>
        <fullName evidence="1">Putative repeat protein (TIGR01451 family)</fullName>
    </submittedName>
</protein>
<evidence type="ECO:0000313" key="1">
    <source>
        <dbReference type="EMBL" id="MBB4839225.1"/>
    </source>
</evidence>
<name>A0A7W7NRG8_9SPHN</name>